<sequence>MSAIGLGGPIKRSTGGSAATVAEPCARPDVDAVGHSEQIYNLVSLIKCHDASLLECGGVEGLTRHIFCHPWGDGSPQVKLYQSWVIHILRLLGKKVEISRSDDPLAVAEIIVDALQGLDLDGAEVSAAHMRQGYGYVACKVLHELLKKLITARGIRLTAYELCNKEGCGFGGACEEDVEDFAATQIGGGGAELSSDHDNEEDDDVSAVGELGKRDGRHDASAASGNSPVTVKDQWTEEVEQMLKFKKAFDQHLPQLSRSFKHLQAELQEMLTRVEAKEEWIGRQFSRIITEHKEICQELENQVERQQMLRGRLEDLQSKREATQEAYDQTSKLLQDKYDHATDTRPLQELAKTLATMKAEIKQMELRIGVLQHTSIRAAIWQAHFLVLFEWAACVRL</sequence>
<comment type="caution">
    <text evidence="7">The sequence shown here is derived from an EMBL/GenBank/DDBJ whole genome shotgun (WGS) entry which is preliminary data.</text>
</comment>
<dbReference type="InterPro" id="IPR019530">
    <property type="entry name" value="Intra-flagellar_transport_57"/>
</dbReference>
<feature type="compositionally biased region" description="Basic and acidic residues" evidence="6">
    <location>
        <begin position="211"/>
        <end position="220"/>
    </location>
</feature>
<comment type="similarity">
    <text evidence="2">Belongs to the IFT57 family.</text>
</comment>
<dbReference type="PANTHER" id="PTHR16011">
    <property type="entry name" value="IFT57/HIPPI"/>
    <property type="match status" value="1"/>
</dbReference>
<comment type="subcellular location">
    <subcellularLocation>
        <location evidence="1">Cell projection</location>
        <location evidence="1">Cilium</location>
    </subcellularLocation>
</comment>
<gene>
    <name evidence="7" type="ORF">BESB_013360</name>
</gene>
<protein>
    <recommendedName>
        <fullName evidence="9">Intraflagellar transport 57-like protein</fullName>
    </recommendedName>
</protein>
<feature type="region of interest" description="Disordered" evidence="6">
    <location>
        <begin position="210"/>
        <end position="229"/>
    </location>
</feature>
<evidence type="ECO:0000256" key="4">
    <source>
        <dbReference type="ARBA" id="ARBA00023273"/>
    </source>
</evidence>
<dbReference type="EMBL" id="NWUJ01000010">
    <property type="protein sequence ID" value="PFH32724.1"/>
    <property type="molecule type" value="Genomic_DNA"/>
</dbReference>
<keyword evidence="8" id="KW-1185">Reference proteome</keyword>
<dbReference type="GO" id="GO:0005929">
    <property type="term" value="C:cilium"/>
    <property type="evidence" value="ECO:0007669"/>
    <property type="project" value="UniProtKB-SubCell"/>
</dbReference>
<evidence type="ECO:0000256" key="5">
    <source>
        <dbReference type="SAM" id="Coils"/>
    </source>
</evidence>
<proteinExistence type="inferred from homology"/>
<keyword evidence="4" id="KW-0966">Cell projection</keyword>
<dbReference type="GO" id="GO:1905515">
    <property type="term" value="P:non-motile cilium assembly"/>
    <property type="evidence" value="ECO:0007669"/>
    <property type="project" value="TreeGrafter"/>
</dbReference>
<reference evidence="7 8" key="1">
    <citation type="submission" date="2017-09" db="EMBL/GenBank/DDBJ databases">
        <title>Genome sequencing of Besnoitia besnoiti strain Bb-Ger1.</title>
        <authorList>
            <person name="Schares G."/>
            <person name="Venepally P."/>
            <person name="Lorenzi H.A."/>
        </authorList>
    </citation>
    <scope>NUCLEOTIDE SEQUENCE [LARGE SCALE GENOMIC DNA]</scope>
    <source>
        <strain evidence="7 8">Bb-Ger1</strain>
    </source>
</reference>
<dbReference type="GO" id="GO:0005815">
    <property type="term" value="C:microtubule organizing center"/>
    <property type="evidence" value="ECO:0007669"/>
    <property type="project" value="TreeGrafter"/>
</dbReference>
<dbReference type="VEuPathDB" id="ToxoDB:BESB_013360"/>
<name>A0A2A9M6B0_BESBE</name>
<feature type="coiled-coil region" evidence="5">
    <location>
        <begin position="289"/>
        <end position="374"/>
    </location>
</feature>
<evidence type="ECO:0000256" key="1">
    <source>
        <dbReference type="ARBA" id="ARBA00004138"/>
    </source>
</evidence>
<evidence type="ECO:0000256" key="6">
    <source>
        <dbReference type="SAM" id="MobiDB-lite"/>
    </source>
</evidence>
<evidence type="ECO:0000256" key="2">
    <source>
        <dbReference type="ARBA" id="ARBA00009415"/>
    </source>
</evidence>
<keyword evidence="5" id="KW-0175">Coiled coil</keyword>
<evidence type="ECO:0000313" key="8">
    <source>
        <dbReference type="Proteomes" id="UP000224006"/>
    </source>
</evidence>
<organism evidence="7 8">
    <name type="scientific">Besnoitia besnoiti</name>
    <name type="common">Apicomplexan protozoan</name>
    <dbReference type="NCBI Taxonomy" id="94643"/>
    <lineage>
        <taxon>Eukaryota</taxon>
        <taxon>Sar</taxon>
        <taxon>Alveolata</taxon>
        <taxon>Apicomplexa</taxon>
        <taxon>Conoidasida</taxon>
        <taxon>Coccidia</taxon>
        <taxon>Eucoccidiorida</taxon>
        <taxon>Eimeriorina</taxon>
        <taxon>Sarcocystidae</taxon>
        <taxon>Besnoitia</taxon>
    </lineage>
</organism>
<dbReference type="PANTHER" id="PTHR16011:SF0">
    <property type="entry name" value="INTRAFLAGELLAR TRANSPORT PROTEIN 57 HOMOLOG"/>
    <property type="match status" value="1"/>
</dbReference>
<dbReference type="Pfam" id="PF10498">
    <property type="entry name" value="IFT57"/>
    <property type="match status" value="2"/>
</dbReference>
<dbReference type="GeneID" id="40306398"/>
<dbReference type="GO" id="GO:0042073">
    <property type="term" value="P:intraciliary transport"/>
    <property type="evidence" value="ECO:0007669"/>
    <property type="project" value="TreeGrafter"/>
</dbReference>
<dbReference type="RefSeq" id="XP_029216733.1">
    <property type="nucleotide sequence ID" value="XM_029360066.1"/>
</dbReference>
<accession>A0A2A9M6B0</accession>
<dbReference type="Proteomes" id="UP000224006">
    <property type="component" value="Chromosome IX"/>
</dbReference>
<evidence type="ECO:0008006" key="9">
    <source>
        <dbReference type="Google" id="ProtNLM"/>
    </source>
</evidence>
<evidence type="ECO:0000313" key="7">
    <source>
        <dbReference type="EMBL" id="PFH32724.1"/>
    </source>
</evidence>
<dbReference type="GO" id="GO:0005794">
    <property type="term" value="C:Golgi apparatus"/>
    <property type="evidence" value="ECO:0007669"/>
    <property type="project" value="TreeGrafter"/>
</dbReference>
<dbReference type="STRING" id="94643.A0A2A9M6B0"/>
<dbReference type="AlphaFoldDB" id="A0A2A9M6B0"/>
<evidence type="ECO:0000256" key="3">
    <source>
        <dbReference type="ARBA" id="ARBA00023069"/>
    </source>
</evidence>
<dbReference type="GO" id="GO:0030992">
    <property type="term" value="C:intraciliary transport particle B"/>
    <property type="evidence" value="ECO:0007669"/>
    <property type="project" value="TreeGrafter"/>
</dbReference>
<dbReference type="KEGG" id="bbes:BESB_013360"/>
<dbReference type="OrthoDB" id="423881at2759"/>
<keyword evidence="3" id="KW-0969">Cilium</keyword>